<dbReference type="GO" id="GO:0004364">
    <property type="term" value="F:glutathione transferase activity"/>
    <property type="evidence" value="ECO:0007669"/>
    <property type="project" value="InterPro"/>
</dbReference>
<accession>A0A1G7WL77</accession>
<organism evidence="2 3">
    <name type="scientific">Streptomyces griseoaurantiacus</name>
    <dbReference type="NCBI Taxonomy" id="68213"/>
    <lineage>
        <taxon>Bacteria</taxon>
        <taxon>Bacillati</taxon>
        <taxon>Actinomycetota</taxon>
        <taxon>Actinomycetes</taxon>
        <taxon>Kitasatosporales</taxon>
        <taxon>Streptomycetaceae</taxon>
        <taxon>Streptomyces</taxon>
        <taxon>Streptomyces aurantiacus group</taxon>
    </lineage>
</organism>
<gene>
    <name evidence="2" type="ORF">SAMN05216260_12756</name>
</gene>
<dbReference type="Gene3D" id="1.20.1050.10">
    <property type="match status" value="1"/>
</dbReference>
<dbReference type="InterPro" id="IPR010987">
    <property type="entry name" value="Glutathione-S-Trfase_C-like"/>
</dbReference>
<dbReference type="AlphaFoldDB" id="A0A1G7WL77"/>
<keyword evidence="2" id="KW-0808">Transferase</keyword>
<evidence type="ECO:0000313" key="3">
    <source>
        <dbReference type="Proteomes" id="UP000198614"/>
    </source>
</evidence>
<dbReference type="Proteomes" id="UP000198614">
    <property type="component" value="Unassembled WGS sequence"/>
</dbReference>
<name>A0A1G7WL77_9ACTN</name>
<dbReference type="GO" id="GO:0005737">
    <property type="term" value="C:cytoplasm"/>
    <property type="evidence" value="ECO:0007669"/>
    <property type="project" value="TreeGrafter"/>
</dbReference>
<dbReference type="PANTHER" id="PTHR32419">
    <property type="entry name" value="GLUTATHIONYL-HYDROQUINONE REDUCTASE"/>
    <property type="match status" value="1"/>
</dbReference>
<dbReference type="SUPFAM" id="SSF47616">
    <property type="entry name" value="GST C-terminal domain-like"/>
    <property type="match status" value="1"/>
</dbReference>
<dbReference type="PROSITE" id="PS50405">
    <property type="entry name" value="GST_CTER"/>
    <property type="match status" value="1"/>
</dbReference>
<dbReference type="Gene3D" id="3.40.30.10">
    <property type="entry name" value="Glutaredoxin"/>
    <property type="match status" value="1"/>
</dbReference>
<dbReference type="OrthoDB" id="9769158at2"/>
<feature type="domain" description="GST C-terminal" evidence="1">
    <location>
        <begin position="127"/>
        <end position="263"/>
    </location>
</feature>
<dbReference type="EMBL" id="FNAX01000027">
    <property type="protein sequence ID" value="SDG72666.1"/>
    <property type="molecule type" value="Genomic_DNA"/>
</dbReference>
<dbReference type="InterPro" id="IPR016639">
    <property type="entry name" value="GST_Omega/GSH"/>
</dbReference>
<evidence type="ECO:0000313" key="2">
    <source>
        <dbReference type="EMBL" id="SDG72666.1"/>
    </source>
</evidence>
<proteinExistence type="predicted"/>
<dbReference type="Pfam" id="PF13410">
    <property type="entry name" value="GST_C_2"/>
    <property type="match status" value="1"/>
</dbReference>
<protein>
    <submittedName>
        <fullName evidence="2">Putative glutathione S-transferase</fullName>
    </submittedName>
</protein>
<evidence type="ECO:0000259" key="1">
    <source>
        <dbReference type="PROSITE" id="PS50405"/>
    </source>
</evidence>
<sequence>MSAISPTVVPSFRGRIGRDARSGYYAAPRRYRLHLSPSCPHCLRIAVTHSLLGLDDVLPVTPLPALPDTPDGGHRALRPLYEASSHQHPGPAVAPVLSDDWTGTIVSTHTPGILRDLVRRFGNHGPDLRPRGREEAVDAVERLCAQGINEAAQLAGDSEGDPAEREAALALLLRTLDSLDTRLASHAYVVGEELTLADVELWAALVQLDAVHRHHLDAAAVHRVTGHPHVWAYARRLTARPAFGRHLDLDALTRRHHAHCRGVEAAGAAVAIVDWRACFQGAGPEILEESAS</sequence>
<dbReference type="InterPro" id="IPR036282">
    <property type="entry name" value="Glutathione-S-Trfase_C_sf"/>
</dbReference>
<reference evidence="2 3" key="1">
    <citation type="submission" date="2016-10" db="EMBL/GenBank/DDBJ databases">
        <authorList>
            <person name="de Groot N.N."/>
        </authorList>
    </citation>
    <scope>NUCLEOTIDE SEQUENCE [LARGE SCALE GENOMIC DNA]</scope>
    <source>
        <strain evidence="2 3">CGMCC 4.1859</strain>
    </source>
</reference>
<dbReference type="PANTHER" id="PTHR32419:SF6">
    <property type="entry name" value="GLUTATHIONE S-TRANSFERASE OMEGA-LIKE 1-RELATED"/>
    <property type="match status" value="1"/>
</dbReference>